<evidence type="ECO:0000256" key="4">
    <source>
        <dbReference type="ARBA" id="ARBA00023163"/>
    </source>
</evidence>
<dbReference type="InterPro" id="IPR036388">
    <property type="entry name" value="WH-like_DNA-bd_sf"/>
</dbReference>
<dbReference type="PRINTS" id="PR00039">
    <property type="entry name" value="HTHLYSR"/>
</dbReference>
<dbReference type="Pfam" id="PF00126">
    <property type="entry name" value="HTH_1"/>
    <property type="match status" value="1"/>
</dbReference>
<reference evidence="6" key="1">
    <citation type="submission" date="2022-07" db="EMBL/GenBank/DDBJ databases">
        <authorList>
            <person name="Otstavnykh N."/>
            <person name="Isaeva M."/>
            <person name="Bystritskaya E."/>
        </authorList>
    </citation>
    <scope>NUCLEOTIDE SEQUENCE</scope>
    <source>
        <strain evidence="6">10Alg 79</strain>
    </source>
</reference>
<dbReference type="Gene3D" id="3.40.190.10">
    <property type="entry name" value="Periplasmic binding protein-like II"/>
    <property type="match status" value="2"/>
</dbReference>
<dbReference type="GO" id="GO:0043565">
    <property type="term" value="F:sequence-specific DNA binding"/>
    <property type="evidence" value="ECO:0007669"/>
    <property type="project" value="TreeGrafter"/>
</dbReference>
<dbReference type="PANTHER" id="PTHR30537">
    <property type="entry name" value="HTH-TYPE TRANSCRIPTIONAL REGULATOR"/>
    <property type="match status" value="1"/>
</dbReference>
<dbReference type="InterPro" id="IPR005119">
    <property type="entry name" value="LysR_subst-bd"/>
</dbReference>
<dbReference type="InterPro" id="IPR058163">
    <property type="entry name" value="LysR-type_TF_proteobact-type"/>
</dbReference>
<accession>A0AAJ1U700</accession>
<dbReference type="RefSeq" id="WP_317624409.1">
    <property type="nucleotide sequence ID" value="NZ_JANFFA010000001.1"/>
</dbReference>
<gene>
    <name evidence="6" type="ORF">NOI20_01560</name>
</gene>
<comment type="similarity">
    <text evidence="1">Belongs to the LysR transcriptional regulatory family.</text>
</comment>
<feature type="domain" description="HTH lysR-type" evidence="5">
    <location>
        <begin position="11"/>
        <end position="68"/>
    </location>
</feature>
<keyword evidence="3" id="KW-0238">DNA-binding</keyword>
<evidence type="ECO:0000259" key="5">
    <source>
        <dbReference type="PROSITE" id="PS50931"/>
    </source>
</evidence>
<name>A0AAJ1U700_9RHOB</name>
<comment type="caution">
    <text evidence="6">The sequence shown here is derived from an EMBL/GenBank/DDBJ whole genome shotgun (WGS) entry which is preliminary data.</text>
</comment>
<organism evidence="6 7">
    <name type="scientific">Rhodalgimonas zhirmunskyi</name>
    <dbReference type="NCBI Taxonomy" id="2964767"/>
    <lineage>
        <taxon>Bacteria</taxon>
        <taxon>Pseudomonadati</taxon>
        <taxon>Pseudomonadota</taxon>
        <taxon>Alphaproteobacteria</taxon>
        <taxon>Rhodobacterales</taxon>
        <taxon>Roseobacteraceae</taxon>
        <taxon>Rhodalgimonas</taxon>
    </lineage>
</organism>
<evidence type="ECO:0000256" key="3">
    <source>
        <dbReference type="ARBA" id="ARBA00023125"/>
    </source>
</evidence>
<keyword evidence="2" id="KW-0805">Transcription regulation</keyword>
<keyword evidence="4" id="KW-0804">Transcription</keyword>
<evidence type="ECO:0000256" key="1">
    <source>
        <dbReference type="ARBA" id="ARBA00009437"/>
    </source>
</evidence>
<dbReference type="InterPro" id="IPR000847">
    <property type="entry name" value="LysR_HTH_N"/>
</dbReference>
<sequence>MVTATPRRFLPSTPALQALEAVDRLGSATAAAEELSLTQSAVSRQLQGLEEQLGVAILNRAKKRLALTPAGARYAAEVRGALQKLAQAGLNLSANPEGGAVNLAILPSFGMRWLVPRLPRFSAAHPGVTINMTTRLEQFNFATQPYDAAITFGDGDWPGCNRIELLKEQVIPVAHPDLLAQQTVASGHDLLRLPLLQIQTRPQAWARWFAAKGINAPRLSGTYYDQFTTIIQAALHGLGVALVPDYLVAQELSDGRLEVAIDGPLESLGAYWLVWPQEREGDLGLSRFRAWLEDEVSAEAEDMLPR</sequence>
<dbReference type="PANTHER" id="PTHR30537:SF26">
    <property type="entry name" value="GLYCINE CLEAVAGE SYSTEM TRANSCRIPTIONAL ACTIVATOR"/>
    <property type="match status" value="1"/>
</dbReference>
<dbReference type="Gene3D" id="1.10.10.10">
    <property type="entry name" value="Winged helix-like DNA-binding domain superfamily/Winged helix DNA-binding domain"/>
    <property type="match status" value="1"/>
</dbReference>
<dbReference type="InterPro" id="IPR036390">
    <property type="entry name" value="WH_DNA-bd_sf"/>
</dbReference>
<dbReference type="AlphaFoldDB" id="A0AAJ1U700"/>
<dbReference type="GO" id="GO:0003700">
    <property type="term" value="F:DNA-binding transcription factor activity"/>
    <property type="evidence" value="ECO:0007669"/>
    <property type="project" value="InterPro"/>
</dbReference>
<dbReference type="PROSITE" id="PS50931">
    <property type="entry name" value="HTH_LYSR"/>
    <property type="match status" value="1"/>
</dbReference>
<dbReference type="EMBL" id="JANFFA010000001">
    <property type="protein sequence ID" value="MDQ2092790.1"/>
    <property type="molecule type" value="Genomic_DNA"/>
</dbReference>
<dbReference type="GO" id="GO:0006351">
    <property type="term" value="P:DNA-templated transcription"/>
    <property type="evidence" value="ECO:0007669"/>
    <property type="project" value="TreeGrafter"/>
</dbReference>
<dbReference type="Pfam" id="PF03466">
    <property type="entry name" value="LysR_substrate"/>
    <property type="match status" value="1"/>
</dbReference>
<keyword evidence="7" id="KW-1185">Reference proteome</keyword>
<proteinExistence type="inferred from homology"/>
<dbReference type="SUPFAM" id="SSF46785">
    <property type="entry name" value="Winged helix' DNA-binding domain"/>
    <property type="match status" value="1"/>
</dbReference>
<evidence type="ECO:0000313" key="6">
    <source>
        <dbReference type="EMBL" id="MDQ2092790.1"/>
    </source>
</evidence>
<protein>
    <submittedName>
        <fullName evidence="6">LysR family transcriptional regulator</fullName>
    </submittedName>
</protein>
<reference evidence="6" key="2">
    <citation type="submission" date="2023-04" db="EMBL/GenBank/DDBJ databases">
        <title>'Rhodoalgimonas zhirmunskyi' gen. nov., isolated from a red alga.</title>
        <authorList>
            <person name="Nedashkovskaya O.I."/>
            <person name="Otstavnykh N.Y."/>
            <person name="Bystritskaya E.P."/>
            <person name="Balabanova L.A."/>
            <person name="Isaeva M.P."/>
        </authorList>
    </citation>
    <scope>NUCLEOTIDE SEQUENCE</scope>
    <source>
        <strain evidence="6">10Alg 79</strain>
    </source>
</reference>
<evidence type="ECO:0000256" key="2">
    <source>
        <dbReference type="ARBA" id="ARBA00023015"/>
    </source>
</evidence>
<dbReference type="Proteomes" id="UP001227162">
    <property type="component" value="Unassembled WGS sequence"/>
</dbReference>
<dbReference type="SUPFAM" id="SSF53850">
    <property type="entry name" value="Periplasmic binding protein-like II"/>
    <property type="match status" value="1"/>
</dbReference>
<evidence type="ECO:0000313" key="7">
    <source>
        <dbReference type="Proteomes" id="UP001227162"/>
    </source>
</evidence>